<organism evidence="7">
    <name type="scientific">Desulfobacca acetoxidans</name>
    <dbReference type="NCBI Taxonomy" id="60893"/>
    <lineage>
        <taxon>Bacteria</taxon>
        <taxon>Pseudomonadati</taxon>
        <taxon>Thermodesulfobacteriota</taxon>
        <taxon>Desulfobaccia</taxon>
        <taxon>Desulfobaccales</taxon>
        <taxon>Desulfobaccaceae</taxon>
        <taxon>Desulfobacca</taxon>
    </lineage>
</organism>
<dbReference type="InterPro" id="IPR030660">
    <property type="entry name" value="ABC_branched_ATPase_LivF/BraG"/>
</dbReference>
<evidence type="ECO:0000256" key="5">
    <source>
        <dbReference type="ARBA" id="ARBA00022970"/>
    </source>
</evidence>
<dbReference type="Pfam" id="PF00005">
    <property type="entry name" value="ABC_tran"/>
    <property type="match status" value="1"/>
</dbReference>
<reference evidence="7" key="1">
    <citation type="journal article" date="2020" name="mSystems">
        <title>Genome- and Community-Level Interaction Insights into Carbon Utilization and Element Cycling Functions of Hydrothermarchaeota in Hydrothermal Sediment.</title>
        <authorList>
            <person name="Zhou Z."/>
            <person name="Liu Y."/>
            <person name="Xu W."/>
            <person name="Pan J."/>
            <person name="Luo Z.H."/>
            <person name="Li M."/>
        </authorList>
    </citation>
    <scope>NUCLEOTIDE SEQUENCE [LARGE SCALE GENOMIC DNA]</scope>
    <source>
        <strain evidence="7">SpSt-776</strain>
    </source>
</reference>
<evidence type="ECO:0000256" key="3">
    <source>
        <dbReference type="ARBA" id="ARBA00022741"/>
    </source>
</evidence>
<keyword evidence="4 7" id="KW-0067">ATP-binding</keyword>
<feature type="domain" description="ABC transporter" evidence="6">
    <location>
        <begin position="2"/>
        <end position="234"/>
    </location>
</feature>
<evidence type="ECO:0000259" key="6">
    <source>
        <dbReference type="PROSITE" id="PS50893"/>
    </source>
</evidence>
<dbReference type="GO" id="GO:0016887">
    <property type="term" value="F:ATP hydrolysis activity"/>
    <property type="evidence" value="ECO:0007669"/>
    <property type="project" value="InterPro"/>
</dbReference>
<dbReference type="GO" id="GO:0015807">
    <property type="term" value="P:L-amino acid transport"/>
    <property type="evidence" value="ECO:0007669"/>
    <property type="project" value="TreeGrafter"/>
</dbReference>
<dbReference type="InterPro" id="IPR017871">
    <property type="entry name" value="ABC_transporter-like_CS"/>
</dbReference>
<evidence type="ECO:0000256" key="4">
    <source>
        <dbReference type="ARBA" id="ARBA00022840"/>
    </source>
</evidence>
<name>A0A7C3WIE4_9BACT</name>
<dbReference type="AlphaFoldDB" id="A0A7C3WIE4"/>
<proteinExistence type="inferred from homology"/>
<dbReference type="EMBL" id="DTHB01000053">
    <property type="protein sequence ID" value="HGB15268.1"/>
    <property type="molecule type" value="Genomic_DNA"/>
</dbReference>
<evidence type="ECO:0000313" key="7">
    <source>
        <dbReference type="EMBL" id="HGB15268.1"/>
    </source>
</evidence>
<dbReference type="CDD" id="cd03224">
    <property type="entry name" value="ABC_TM1139_LivF_branched"/>
    <property type="match status" value="1"/>
</dbReference>
<dbReference type="PANTHER" id="PTHR43820:SF4">
    <property type="entry name" value="HIGH-AFFINITY BRANCHED-CHAIN AMINO ACID TRANSPORT ATP-BINDING PROTEIN LIVF"/>
    <property type="match status" value="1"/>
</dbReference>
<keyword evidence="5" id="KW-0029">Amino-acid transport</keyword>
<comment type="similarity">
    <text evidence="1">Belongs to the ABC transporter superfamily.</text>
</comment>
<dbReference type="PANTHER" id="PTHR43820">
    <property type="entry name" value="HIGH-AFFINITY BRANCHED-CHAIN AMINO ACID TRANSPORT ATP-BINDING PROTEIN LIVF"/>
    <property type="match status" value="1"/>
</dbReference>
<dbReference type="SUPFAM" id="SSF52540">
    <property type="entry name" value="P-loop containing nucleoside triphosphate hydrolases"/>
    <property type="match status" value="1"/>
</dbReference>
<keyword evidence="3" id="KW-0547">Nucleotide-binding</keyword>
<dbReference type="PROSITE" id="PS00211">
    <property type="entry name" value="ABC_TRANSPORTER_1"/>
    <property type="match status" value="1"/>
</dbReference>
<evidence type="ECO:0000256" key="1">
    <source>
        <dbReference type="ARBA" id="ARBA00005417"/>
    </source>
</evidence>
<dbReference type="InterPro" id="IPR052156">
    <property type="entry name" value="BCAA_Transport_ATP-bd_LivF"/>
</dbReference>
<gene>
    <name evidence="7" type="ORF">ENV62_08550</name>
</gene>
<dbReference type="InterPro" id="IPR003439">
    <property type="entry name" value="ABC_transporter-like_ATP-bd"/>
</dbReference>
<evidence type="ECO:0000256" key="2">
    <source>
        <dbReference type="ARBA" id="ARBA00022448"/>
    </source>
</evidence>
<dbReference type="InterPro" id="IPR027417">
    <property type="entry name" value="P-loop_NTPase"/>
</dbReference>
<sequence>MLEVLDLEVAYGPIRALRGITFTVPAGRIVALLGANGAGKTTTIRAITGLVALKSGRILFQGEDLGGKPPHEIIRRGLAVVPEGRCVFSNLTVRENLLLGAYGRRDKEALSYDLNKVFRYFPRLEERQNQRAGTLSGGEQQMLAIGRALMSRPRLLLLDEPSLGLAPLLVREVFQIIQHLNAAGTTLLLVEQNAFAALSIAHYGYILENGRLVLEGSGAELWADPHLQQAYLGNGLEY</sequence>
<protein>
    <submittedName>
        <fullName evidence="7">ABC transporter ATP-binding protein</fullName>
    </submittedName>
</protein>
<dbReference type="SMART" id="SM00382">
    <property type="entry name" value="AAA"/>
    <property type="match status" value="1"/>
</dbReference>
<dbReference type="InterPro" id="IPR003593">
    <property type="entry name" value="AAA+_ATPase"/>
</dbReference>
<comment type="caution">
    <text evidence="7">The sequence shown here is derived from an EMBL/GenBank/DDBJ whole genome shotgun (WGS) entry which is preliminary data.</text>
</comment>
<dbReference type="GO" id="GO:0005524">
    <property type="term" value="F:ATP binding"/>
    <property type="evidence" value="ECO:0007669"/>
    <property type="project" value="UniProtKB-KW"/>
</dbReference>
<dbReference type="PIRSF" id="PIRSF039137">
    <property type="entry name" value="ABC_branched_ATPase"/>
    <property type="match status" value="1"/>
</dbReference>
<keyword evidence="2" id="KW-0813">Transport</keyword>
<dbReference type="PROSITE" id="PS50893">
    <property type="entry name" value="ABC_TRANSPORTER_2"/>
    <property type="match status" value="1"/>
</dbReference>
<accession>A0A7C3WIE4</accession>
<dbReference type="GO" id="GO:0015658">
    <property type="term" value="F:branched-chain amino acid transmembrane transporter activity"/>
    <property type="evidence" value="ECO:0007669"/>
    <property type="project" value="InterPro"/>
</dbReference>
<dbReference type="Gene3D" id="3.40.50.300">
    <property type="entry name" value="P-loop containing nucleotide triphosphate hydrolases"/>
    <property type="match status" value="1"/>
</dbReference>